<evidence type="ECO:0000313" key="1">
    <source>
        <dbReference type="EMBL" id="NYT74227.1"/>
    </source>
</evidence>
<dbReference type="RefSeq" id="WP_180094451.1">
    <property type="nucleotide sequence ID" value="NZ_JACCGK010000016.1"/>
</dbReference>
<name>A0A7Z0SMZ5_9GAMM</name>
<evidence type="ECO:0000313" key="2">
    <source>
        <dbReference type="Proteomes" id="UP000520876"/>
    </source>
</evidence>
<keyword evidence="2" id="KW-1185">Reference proteome</keyword>
<dbReference type="EMBL" id="JACCGK010000016">
    <property type="protein sequence ID" value="NYT74227.1"/>
    <property type="molecule type" value="Genomic_DNA"/>
</dbReference>
<proteinExistence type="predicted"/>
<dbReference type="AlphaFoldDB" id="A0A7Z0SMZ5"/>
<sequence length="67" mass="7301">MIDRQVVALAVASMSPEGLRAAQMEAVKRHMTVEDVVLEANLSMVHDQLYALRHTSPSLTVIEGGRA</sequence>
<reference evidence="1 2" key="1">
    <citation type="submission" date="2020-07" db="EMBL/GenBank/DDBJ databases">
        <title>Halomonas sp. QX-2 draft genome sequence.</title>
        <authorList>
            <person name="Qiu X."/>
        </authorList>
    </citation>
    <scope>NUCLEOTIDE SEQUENCE [LARGE SCALE GENOMIC DNA]</scope>
    <source>
        <strain evidence="1 2">QX-2</strain>
    </source>
</reference>
<organism evidence="1 2">
    <name type="scientific">Vreelandella sedimenti</name>
    <dbReference type="NCBI Taxonomy" id="2729618"/>
    <lineage>
        <taxon>Bacteria</taxon>
        <taxon>Pseudomonadati</taxon>
        <taxon>Pseudomonadota</taxon>
        <taxon>Gammaproteobacteria</taxon>
        <taxon>Oceanospirillales</taxon>
        <taxon>Halomonadaceae</taxon>
        <taxon>Vreelandella</taxon>
    </lineage>
</organism>
<accession>A0A7Z0SMZ5</accession>
<dbReference type="Proteomes" id="UP000520876">
    <property type="component" value="Unassembled WGS sequence"/>
</dbReference>
<protein>
    <submittedName>
        <fullName evidence="1">Uncharacterized protein</fullName>
    </submittedName>
</protein>
<comment type="caution">
    <text evidence="1">The sequence shown here is derived from an EMBL/GenBank/DDBJ whole genome shotgun (WGS) entry which is preliminary data.</text>
</comment>
<gene>
    <name evidence="1" type="ORF">HZU72_17590</name>
</gene>